<dbReference type="RefSeq" id="WP_344869420.1">
    <property type="nucleotide sequence ID" value="NZ_BAAAZN010000037.1"/>
</dbReference>
<sequence>MTAWLRTSAEGGAALIVQCDDHQYLHPLREDWQFAEDVGEAGQVVVALSTTVDPLAMANPEPL</sequence>
<evidence type="ECO:0000313" key="2">
    <source>
        <dbReference type="Proteomes" id="UP001500689"/>
    </source>
</evidence>
<proteinExistence type="predicted"/>
<reference evidence="2" key="1">
    <citation type="journal article" date="2019" name="Int. J. Syst. Evol. Microbiol.">
        <title>The Global Catalogue of Microorganisms (GCM) 10K type strain sequencing project: providing services to taxonomists for standard genome sequencing and annotation.</title>
        <authorList>
            <consortium name="The Broad Institute Genomics Platform"/>
            <consortium name="The Broad Institute Genome Sequencing Center for Infectious Disease"/>
            <person name="Wu L."/>
            <person name="Ma J."/>
        </authorList>
    </citation>
    <scope>NUCLEOTIDE SEQUENCE [LARGE SCALE GENOMIC DNA]</scope>
    <source>
        <strain evidence="2">JCM 16898</strain>
    </source>
</reference>
<protein>
    <submittedName>
        <fullName evidence="1">Uncharacterized protein</fullName>
    </submittedName>
</protein>
<name>A0ABP6YQX0_9PSEU</name>
<dbReference type="EMBL" id="BAAAZN010000037">
    <property type="protein sequence ID" value="GAA3587971.1"/>
    <property type="molecule type" value="Genomic_DNA"/>
</dbReference>
<gene>
    <name evidence="1" type="ORF">GCM10022222_85720</name>
</gene>
<keyword evidence="2" id="KW-1185">Reference proteome</keyword>
<organism evidence="1 2">
    <name type="scientific">Amycolatopsis ultiminotia</name>
    <dbReference type="NCBI Taxonomy" id="543629"/>
    <lineage>
        <taxon>Bacteria</taxon>
        <taxon>Bacillati</taxon>
        <taxon>Actinomycetota</taxon>
        <taxon>Actinomycetes</taxon>
        <taxon>Pseudonocardiales</taxon>
        <taxon>Pseudonocardiaceae</taxon>
        <taxon>Amycolatopsis</taxon>
    </lineage>
</organism>
<comment type="caution">
    <text evidence="1">The sequence shown here is derived from an EMBL/GenBank/DDBJ whole genome shotgun (WGS) entry which is preliminary data.</text>
</comment>
<evidence type="ECO:0000313" key="1">
    <source>
        <dbReference type="EMBL" id="GAA3587971.1"/>
    </source>
</evidence>
<dbReference type="Proteomes" id="UP001500689">
    <property type="component" value="Unassembled WGS sequence"/>
</dbReference>
<accession>A0ABP6YQX0</accession>